<accession>A0A246HRU8</accession>
<dbReference type="Pfam" id="PF20101">
    <property type="entry name" value="DUF6491"/>
    <property type="match status" value="1"/>
</dbReference>
<organism evidence="3 4">
    <name type="scientific">Stenotrophomonas maltophilia</name>
    <name type="common">Pseudomonas maltophilia</name>
    <name type="synonym">Xanthomonas maltophilia</name>
    <dbReference type="NCBI Taxonomy" id="40324"/>
    <lineage>
        <taxon>Bacteria</taxon>
        <taxon>Pseudomonadati</taxon>
        <taxon>Pseudomonadota</taxon>
        <taxon>Gammaproteobacteria</taxon>
        <taxon>Lysobacterales</taxon>
        <taxon>Lysobacteraceae</taxon>
        <taxon>Stenotrophomonas</taxon>
        <taxon>Stenotrophomonas maltophilia group</taxon>
    </lineage>
</organism>
<keyword evidence="2" id="KW-0732">Signal</keyword>
<evidence type="ECO:0000256" key="1">
    <source>
        <dbReference type="SAM" id="MobiDB-lite"/>
    </source>
</evidence>
<feature type="region of interest" description="Disordered" evidence="1">
    <location>
        <begin position="135"/>
        <end position="154"/>
    </location>
</feature>
<dbReference type="AlphaFoldDB" id="A0A246HRU8"/>
<dbReference type="OrthoDB" id="6047015at2"/>
<name>A0A246HRU8_STEMA</name>
<dbReference type="InterPro" id="IPR045500">
    <property type="entry name" value="DUF6491"/>
</dbReference>
<evidence type="ECO:0000256" key="2">
    <source>
        <dbReference type="SAM" id="SignalP"/>
    </source>
</evidence>
<dbReference type="EMBL" id="NIVS01000003">
    <property type="protein sequence ID" value="OWQ57160.1"/>
    <property type="molecule type" value="Genomic_DNA"/>
</dbReference>
<proteinExistence type="predicted"/>
<sequence length="154" mass="16441">MKQTLAIAALCLGLAACASTGRLSTAQKLDLYRAHAGPPQQDMPLYGSLSGWTALGDSALAVWTRPSEGYLLDLAGPCQGLDYASAIGLTSRIGRVSSRFDKVLVRDPTAGPVNLPCFISSIRKLDTKALRASEQELRQAQVQEREEGQQAPTP</sequence>
<reference evidence="3 4" key="1">
    <citation type="submission" date="2017-06" db="EMBL/GenBank/DDBJ databases">
        <authorList>
            <person name="Kim H.J."/>
            <person name="Triplett B.A."/>
        </authorList>
    </citation>
    <scope>NUCLEOTIDE SEQUENCE [LARGE SCALE GENOMIC DNA]</scope>
    <source>
        <strain evidence="3 4">13146</strain>
    </source>
</reference>
<protein>
    <recommendedName>
        <fullName evidence="5">Lipoprotein</fullName>
    </recommendedName>
</protein>
<evidence type="ECO:0008006" key="5">
    <source>
        <dbReference type="Google" id="ProtNLM"/>
    </source>
</evidence>
<comment type="caution">
    <text evidence="3">The sequence shown here is derived from an EMBL/GenBank/DDBJ whole genome shotgun (WGS) entry which is preliminary data.</text>
</comment>
<dbReference type="PROSITE" id="PS51257">
    <property type="entry name" value="PROKAR_LIPOPROTEIN"/>
    <property type="match status" value="1"/>
</dbReference>
<evidence type="ECO:0000313" key="4">
    <source>
        <dbReference type="Proteomes" id="UP000198157"/>
    </source>
</evidence>
<feature type="chain" id="PRO_5012580208" description="Lipoprotein" evidence="2">
    <location>
        <begin position="19"/>
        <end position="154"/>
    </location>
</feature>
<gene>
    <name evidence="3" type="ORF">CEE60_01290</name>
</gene>
<feature type="signal peptide" evidence="2">
    <location>
        <begin position="1"/>
        <end position="18"/>
    </location>
</feature>
<evidence type="ECO:0000313" key="3">
    <source>
        <dbReference type="EMBL" id="OWQ57160.1"/>
    </source>
</evidence>
<dbReference type="Proteomes" id="UP000198157">
    <property type="component" value="Unassembled WGS sequence"/>
</dbReference>
<feature type="compositionally biased region" description="Basic and acidic residues" evidence="1">
    <location>
        <begin position="135"/>
        <end position="148"/>
    </location>
</feature>